<dbReference type="Proteomes" id="UP001500466">
    <property type="component" value="Unassembled WGS sequence"/>
</dbReference>
<gene>
    <name evidence="1" type="ORF">GCM10023205_41570</name>
</gene>
<reference evidence="2" key="1">
    <citation type="journal article" date="2019" name="Int. J. Syst. Evol. Microbiol.">
        <title>The Global Catalogue of Microorganisms (GCM) 10K type strain sequencing project: providing services to taxonomists for standard genome sequencing and annotation.</title>
        <authorList>
            <consortium name="The Broad Institute Genomics Platform"/>
            <consortium name="The Broad Institute Genome Sequencing Center for Infectious Disease"/>
            <person name="Wu L."/>
            <person name="Ma J."/>
        </authorList>
    </citation>
    <scope>NUCLEOTIDE SEQUENCE [LARGE SCALE GENOMIC DNA]</scope>
    <source>
        <strain evidence="2">JCM 17986</strain>
    </source>
</reference>
<comment type="caution">
    <text evidence="1">The sequence shown here is derived from an EMBL/GenBank/DDBJ whole genome shotgun (WGS) entry which is preliminary data.</text>
</comment>
<evidence type="ECO:0000313" key="2">
    <source>
        <dbReference type="Proteomes" id="UP001500466"/>
    </source>
</evidence>
<keyword evidence="2" id="KW-1185">Reference proteome</keyword>
<dbReference type="EMBL" id="BAABHS010000014">
    <property type="protein sequence ID" value="GAA4971431.1"/>
    <property type="molecule type" value="Genomic_DNA"/>
</dbReference>
<evidence type="ECO:0000313" key="1">
    <source>
        <dbReference type="EMBL" id="GAA4971431.1"/>
    </source>
</evidence>
<organism evidence="1 2">
    <name type="scientific">Yinghuangia aomiensis</name>
    <dbReference type="NCBI Taxonomy" id="676205"/>
    <lineage>
        <taxon>Bacteria</taxon>
        <taxon>Bacillati</taxon>
        <taxon>Actinomycetota</taxon>
        <taxon>Actinomycetes</taxon>
        <taxon>Kitasatosporales</taxon>
        <taxon>Streptomycetaceae</taxon>
        <taxon>Yinghuangia</taxon>
    </lineage>
</organism>
<sequence length="65" mass="7060">MAMCPTCGGEGCPDPEFTGSVWCFGCGVFYRPEPKPCPPGRLFQSTLIRAPYKVRKHDAADPPEG</sequence>
<accession>A0ABP9HI21</accession>
<name>A0ABP9HI21_9ACTN</name>
<protein>
    <submittedName>
        <fullName evidence="1">Uncharacterized protein</fullName>
    </submittedName>
</protein>
<proteinExistence type="predicted"/>